<reference evidence="1" key="1">
    <citation type="journal article" date="2023" name="G3 (Bethesda)">
        <title>A reference genome for the long-term kleptoplast-retaining sea slug Elysia crispata morphotype clarki.</title>
        <authorList>
            <person name="Eastman K.E."/>
            <person name="Pendleton A.L."/>
            <person name="Shaikh M.A."/>
            <person name="Suttiyut T."/>
            <person name="Ogas R."/>
            <person name="Tomko P."/>
            <person name="Gavelis G."/>
            <person name="Widhalm J.R."/>
            <person name="Wisecaver J.H."/>
        </authorList>
    </citation>
    <scope>NUCLEOTIDE SEQUENCE</scope>
    <source>
        <strain evidence="1">ECLA1</strain>
    </source>
</reference>
<comment type="caution">
    <text evidence="1">The sequence shown here is derived from an EMBL/GenBank/DDBJ whole genome shotgun (WGS) entry which is preliminary data.</text>
</comment>
<sequence length="92" mass="10929">MYFYQPEVPQLPSPYVKTYLLPDPDKLTKQKTKVVKSYDFFLYPTYNELVSRSIDQMRITWDEAQPLRGDLQYMPKLSSVGMKRLKHHTNPS</sequence>
<accession>A0AAE0YJJ3</accession>
<gene>
    <name evidence="1" type="ORF">RRG08_063709</name>
</gene>
<protein>
    <submittedName>
        <fullName evidence="1">Uncharacterized protein</fullName>
    </submittedName>
</protein>
<dbReference type="InterPro" id="IPR035892">
    <property type="entry name" value="C2_domain_sf"/>
</dbReference>
<dbReference type="AlphaFoldDB" id="A0AAE0YJJ3"/>
<evidence type="ECO:0000313" key="1">
    <source>
        <dbReference type="EMBL" id="KAK3747017.1"/>
    </source>
</evidence>
<name>A0AAE0YJJ3_9GAST</name>
<evidence type="ECO:0000313" key="2">
    <source>
        <dbReference type="Proteomes" id="UP001283361"/>
    </source>
</evidence>
<proteinExistence type="predicted"/>
<dbReference type="Gene3D" id="2.60.40.150">
    <property type="entry name" value="C2 domain"/>
    <property type="match status" value="1"/>
</dbReference>
<dbReference type="EMBL" id="JAWDGP010006112">
    <property type="protein sequence ID" value="KAK3747017.1"/>
    <property type="molecule type" value="Genomic_DNA"/>
</dbReference>
<dbReference type="Proteomes" id="UP001283361">
    <property type="component" value="Unassembled WGS sequence"/>
</dbReference>
<keyword evidence="2" id="KW-1185">Reference proteome</keyword>
<organism evidence="1 2">
    <name type="scientific">Elysia crispata</name>
    <name type="common">lettuce slug</name>
    <dbReference type="NCBI Taxonomy" id="231223"/>
    <lineage>
        <taxon>Eukaryota</taxon>
        <taxon>Metazoa</taxon>
        <taxon>Spiralia</taxon>
        <taxon>Lophotrochozoa</taxon>
        <taxon>Mollusca</taxon>
        <taxon>Gastropoda</taxon>
        <taxon>Heterobranchia</taxon>
        <taxon>Euthyneura</taxon>
        <taxon>Panpulmonata</taxon>
        <taxon>Sacoglossa</taxon>
        <taxon>Placobranchoidea</taxon>
        <taxon>Plakobranchidae</taxon>
        <taxon>Elysia</taxon>
    </lineage>
</organism>
<dbReference type="SUPFAM" id="SSF49562">
    <property type="entry name" value="C2 domain (Calcium/lipid-binding domain, CaLB)"/>
    <property type="match status" value="1"/>
</dbReference>